<reference evidence="1" key="1">
    <citation type="submission" date="2020-09" db="EMBL/GenBank/DDBJ databases">
        <authorList>
            <person name="Kim M.K."/>
        </authorList>
    </citation>
    <scope>NUCLEOTIDE SEQUENCE</scope>
    <source>
        <strain evidence="1">BT702</strain>
    </source>
</reference>
<dbReference type="Proteomes" id="UP000598820">
    <property type="component" value="Unassembled WGS sequence"/>
</dbReference>
<dbReference type="EMBL" id="JACWZY010000045">
    <property type="protein sequence ID" value="MBD2705137.1"/>
    <property type="molecule type" value="Genomic_DNA"/>
</dbReference>
<name>A0A927AVF2_9BACT</name>
<keyword evidence="2" id="KW-1185">Reference proteome</keyword>
<gene>
    <name evidence="1" type="ORF">IC229_31225</name>
</gene>
<organism evidence="1 2">
    <name type="scientific">Spirosoma profusum</name>
    <dbReference type="NCBI Taxonomy" id="2771354"/>
    <lineage>
        <taxon>Bacteria</taxon>
        <taxon>Pseudomonadati</taxon>
        <taxon>Bacteroidota</taxon>
        <taxon>Cytophagia</taxon>
        <taxon>Cytophagales</taxon>
        <taxon>Cytophagaceae</taxon>
        <taxon>Spirosoma</taxon>
    </lineage>
</organism>
<evidence type="ECO:0008006" key="3">
    <source>
        <dbReference type="Google" id="ProtNLM"/>
    </source>
</evidence>
<sequence length="299" mass="30609">MTALNLTATGGGTYRWDNNSTNAVCSVTNSGTYSVAVTSTNGCTVAASIQVFQDNSLPSVSISPSSATLSCTTSSVSLSAIGSGTFVWSTGATTSSISATVAEPYSVTLTGGNGCKATAPAQVTQDNLVPSVSISAAPSLTIAYGQSATLTASGATTYLWSTGESTTSIVVNTAGPYSVTGTTGNCSAQGAIACYEYNWLAACSTPARQDVSEAGMGLQVKVLGNPVTGPEVDLEISGITGQLVVVQLVDLQGHPLAEKRIERAGETEHLRLLVDRWAGVLLLEVRTAAERQVIRLVQK</sequence>
<protein>
    <recommendedName>
        <fullName evidence="3">T9SS type A sorting domain-containing protein</fullName>
    </recommendedName>
</protein>
<dbReference type="AlphaFoldDB" id="A0A927AVF2"/>
<accession>A0A927AVF2</accession>
<comment type="caution">
    <text evidence="1">The sequence shown here is derived from an EMBL/GenBank/DDBJ whole genome shotgun (WGS) entry which is preliminary data.</text>
</comment>
<evidence type="ECO:0000313" key="1">
    <source>
        <dbReference type="EMBL" id="MBD2705137.1"/>
    </source>
</evidence>
<dbReference type="RefSeq" id="WP_190892279.1">
    <property type="nucleotide sequence ID" value="NZ_JACWZY010000045.1"/>
</dbReference>
<proteinExistence type="predicted"/>
<evidence type="ECO:0000313" key="2">
    <source>
        <dbReference type="Proteomes" id="UP000598820"/>
    </source>
</evidence>